<dbReference type="PANTHER" id="PTHR33744:SF15">
    <property type="entry name" value="CARBOHYDRATE DIACID REGULATOR"/>
    <property type="match status" value="1"/>
</dbReference>
<feature type="domain" description="PucR C-terminal helix-turn-helix" evidence="2">
    <location>
        <begin position="282"/>
        <end position="335"/>
    </location>
</feature>
<dbReference type="InterPro" id="IPR009057">
    <property type="entry name" value="Homeodomain-like_sf"/>
</dbReference>
<dbReference type="Pfam" id="PF13556">
    <property type="entry name" value="HTH_30"/>
    <property type="match status" value="1"/>
</dbReference>
<evidence type="ECO:0000259" key="1">
    <source>
        <dbReference type="Pfam" id="PF05651"/>
    </source>
</evidence>
<dbReference type="SUPFAM" id="SSF46689">
    <property type="entry name" value="Homeodomain-like"/>
    <property type="match status" value="1"/>
</dbReference>
<organism evidence="3 4">
    <name type="scientific">Heyndrickxia coagulans</name>
    <name type="common">Weizmannia coagulans</name>
    <dbReference type="NCBI Taxonomy" id="1398"/>
    <lineage>
        <taxon>Bacteria</taxon>
        <taxon>Bacillati</taxon>
        <taxon>Bacillota</taxon>
        <taxon>Bacilli</taxon>
        <taxon>Bacillales</taxon>
        <taxon>Bacillaceae</taxon>
        <taxon>Heyndrickxia</taxon>
    </lineage>
</organism>
<dbReference type="AlphaFoldDB" id="A0A133KGV8"/>
<comment type="caution">
    <text evidence="3">The sequence shown here is derived from an EMBL/GenBank/DDBJ whole genome shotgun (WGS) entry which is preliminary data.</text>
</comment>
<name>A0A133KGV8_HEYCO</name>
<dbReference type="InterPro" id="IPR051448">
    <property type="entry name" value="CdaR-like_regulators"/>
</dbReference>
<evidence type="ECO:0000259" key="2">
    <source>
        <dbReference type="Pfam" id="PF13556"/>
    </source>
</evidence>
<proteinExistence type="predicted"/>
<sequence length="341" mass="39398">MDQWLTKELAQKIVKKMMLDIPYSINIMNEKGIIIGSGDPQRVGTLHQGAVKALKTGKMVEIYDDHRYEKKGTNEPLVVNSQPVGVIGITGDPQAVRPFCKLVKTAVSLLIEQNMLMGNQEAERNRKAAFLETILNEKKNYPQELIQEAERYRIHLHEENSVVLVKPKEKSSRFETIYKPFPFFKKPNENLYILILQNRKDIQKIAESIWAIDPFAIVAAGLHGLNIASGYRQAKLCLSVCEKLHLQNRFFDYADWKFPAELSQTRIFQETFEETLNLPDLYLETLTAFISHNGNPAETARALMIHRNTLYYRLGRIKELTGKNPFQLFDLFELAYRLLRR</sequence>
<dbReference type="InterPro" id="IPR042070">
    <property type="entry name" value="PucR_C-HTH_sf"/>
</dbReference>
<dbReference type="PANTHER" id="PTHR33744">
    <property type="entry name" value="CARBOHYDRATE DIACID REGULATOR"/>
    <property type="match status" value="1"/>
</dbReference>
<evidence type="ECO:0000313" key="3">
    <source>
        <dbReference type="EMBL" id="KWZ78791.1"/>
    </source>
</evidence>
<dbReference type="RefSeq" id="WP_061087056.1">
    <property type="nucleotide sequence ID" value="NZ_KQ955895.1"/>
</dbReference>
<evidence type="ECO:0000313" key="4">
    <source>
        <dbReference type="Proteomes" id="UP000070376"/>
    </source>
</evidence>
<dbReference type="Pfam" id="PF05651">
    <property type="entry name" value="Diacid_rec"/>
    <property type="match status" value="1"/>
</dbReference>
<dbReference type="InterPro" id="IPR008599">
    <property type="entry name" value="Diacid_rec"/>
</dbReference>
<dbReference type="Proteomes" id="UP000070376">
    <property type="component" value="Unassembled WGS sequence"/>
</dbReference>
<dbReference type="PATRIC" id="fig|1398.22.peg.2846"/>
<accession>A0A133KGV8</accession>
<dbReference type="EMBL" id="LRPN01000134">
    <property type="protein sequence ID" value="KWZ78791.1"/>
    <property type="molecule type" value="Genomic_DNA"/>
</dbReference>
<protein>
    <submittedName>
        <fullName evidence="3">Transcriptional regulator, Fis family</fullName>
    </submittedName>
</protein>
<reference evidence="4" key="1">
    <citation type="submission" date="2016-01" db="EMBL/GenBank/DDBJ databases">
        <authorList>
            <person name="Mitreva M."/>
            <person name="Pepin K.H."/>
            <person name="Mihindukulasuriya K.A."/>
            <person name="Fulton R."/>
            <person name="Fronick C."/>
            <person name="O'Laughlin M."/>
            <person name="Miner T."/>
            <person name="Herter B."/>
            <person name="Rosa B.A."/>
            <person name="Cordes M."/>
            <person name="Tomlinson C."/>
            <person name="Wollam A."/>
            <person name="Palsikar V.B."/>
            <person name="Mardis E.R."/>
            <person name="Wilson R.K."/>
        </authorList>
    </citation>
    <scope>NUCLEOTIDE SEQUENCE [LARGE SCALE GENOMIC DNA]</scope>
    <source>
        <strain evidence="4">GED7749B</strain>
    </source>
</reference>
<dbReference type="Gene3D" id="1.10.10.2840">
    <property type="entry name" value="PucR C-terminal helix-turn-helix domain"/>
    <property type="match status" value="1"/>
</dbReference>
<gene>
    <name evidence="3" type="ORF">HMPREF3213_02840</name>
</gene>
<feature type="domain" description="Putative sugar diacid recognition" evidence="1">
    <location>
        <begin position="5"/>
        <end position="132"/>
    </location>
</feature>
<dbReference type="InterPro" id="IPR025736">
    <property type="entry name" value="PucR_C-HTH_dom"/>
</dbReference>